<dbReference type="Gene3D" id="3.40.50.80">
    <property type="entry name" value="Nucleotide-binding domain of ferredoxin-NADP reductase (FNR) module"/>
    <property type="match status" value="1"/>
</dbReference>
<reference evidence="15 16" key="1">
    <citation type="journal article" date="2019" name="Int. J. Syst. Evol. Microbiol.">
        <title>The Global Catalogue of Microorganisms (GCM) 10K type strain sequencing project: providing services to taxonomists for standard genome sequencing and annotation.</title>
        <authorList>
            <consortium name="The Broad Institute Genomics Platform"/>
            <consortium name="The Broad Institute Genome Sequencing Center for Infectious Disease"/>
            <person name="Wu L."/>
            <person name="Ma J."/>
        </authorList>
    </citation>
    <scope>NUCLEOTIDE SEQUENCE [LARGE SCALE GENOMIC DNA]</scope>
    <source>
        <strain evidence="15 16">JCM 15672</strain>
    </source>
</reference>
<keyword evidence="7" id="KW-0274">FAD</keyword>
<keyword evidence="11" id="KW-0411">Iron-sulfur</keyword>
<keyword evidence="12 13" id="KW-0472">Membrane</keyword>
<comment type="subcellular location">
    <subcellularLocation>
        <location evidence="2">Membrane</location>
        <topology evidence="2">Multi-pass membrane protein</topology>
    </subcellularLocation>
</comment>
<dbReference type="InterPro" id="IPR017927">
    <property type="entry name" value="FAD-bd_FR_type"/>
</dbReference>
<dbReference type="PANTHER" id="PTHR47354:SF8">
    <property type="entry name" value="1,2-PHENYLACETYL-COA EPOXIDASE, SUBUNIT E"/>
    <property type="match status" value="1"/>
</dbReference>
<evidence type="ECO:0000256" key="1">
    <source>
        <dbReference type="ARBA" id="ARBA00001974"/>
    </source>
</evidence>
<gene>
    <name evidence="15" type="ORF">GCM10009819_32500</name>
</gene>
<dbReference type="Gene3D" id="2.40.30.10">
    <property type="entry name" value="Translation factors"/>
    <property type="match status" value="1"/>
</dbReference>
<dbReference type="InterPro" id="IPR050415">
    <property type="entry name" value="MRET"/>
</dbReference>
<comment type="cofactor">
    <cofactor evidence="1">
        <name>FAD</name>
        <dbReference type="ChEBI" id="CHEBI:57692"/>
    </cofactor>
</comment>
<accession>A0ABN2UTC8</accession>
<dbReference type="PANTHER" id="PTHR47354">
    <property type="entry name" value="NADH OXIDOREDUCTASE HCR"/>
    <property type="match status" value="1"/>
</dbReference>
<dbReference type="Proteomes" id="UP001501196">
    <property type="component" value="Unassembled WGS sequence"/>
</dbReference>
<evidence type="ECO:0000256" key="3">
    <source>
        <dbReference type="ARBA" id="ARBA00022630"/>
    </source>
</evidence>
<evidence type="ECO:0000313" key="15">
    <source>
        <dbReference type="EMBL" id="GAA2043385.1"/>
    </source>
</evidence>
<dbReference type="SUPFAM" id="SSF63380">
    <property type="entry name" value="Riboflavin synthase domain-like"/>
    <property type="match status" value="1"/>
</dbReference>
<feature type="transmembrane region" description="Helical" evidence="13">
    <location>
        <begin position="112"/>
        <end position="132"/>
    </location>
</feature>
<keyword evidence="3" id="KW-0285">Flavoprotein</keyword>
<keyword evidence="6" id="KW-0479">Metal-binding</keyword>
<evidence type="ECO:0000256" key="12">
    <source>
        <dbReference type="ARBA" id="ARBA00023136"/>
    </source>
</evidence>
<dbReference type="PROSITE" id="PS51384">
    <property type="entry name" value="FAD_FR"/>
    <property type="match status" value="1"/>
</dbReference>
<evidence type="ECO:0000256" key="10">
    <source>
        <dbReference type="ARBA" id="ARBA00023004"/>
    </source>
</evidence>
<feature type="transmembrane region" description="Helical" evidence="13">
    <location>
        <begin position="69"/>
        <end position="91"/>
    </location>
</feature>
<comment type="caution">
    <text evidence="15">The sequence shown here is derived from an EMBL/GenBank/DDBJ whole genome shotgun (WGS) entry which is preliminary data.</text>
</comment>
<evidence type="ECO:0000259" key="14">
    <source>
        <dbReference type="PROSITE" id="PS51384"/>
    </source>
</evidence>
<organism evidence="15 16">
    <name type="scientific">Agromyces tropicus</name>
    <dbReference type="NCBI Taxonomy" id="555371"/>
    <lineage>
        <taxon>Bacteria</taxon>
        <taxon>Bacillati</taxon>
        <taxon>Actinomycetota</taxon>
        <taxon>Actinomycetes</taxon>
        <taxon>Micrococcales</taxon>
        <taxon>Microbacteriaceae</taxon>
        <taxon>Agromyces</taxon>
    </lineage>
</organism>
<feature type="transmembrane region" description="Helical" evidence="13">
    <location>
        <begin position="214"/>
        <end position="235"/>
    </location>
</feature>
<keyword evidence="9" id="KW-0560">Oxidoreductase</keyword>
<dbReference type="Pfam" id="PF00175">
    <property type="entry name" value="NAD_binding_1"/>
    <property type="match status" value="1"/>
</dbReference>
<dbReference type="EMBL" id="BAAAPW010000006">
    <property type="protein sequence ID" value="GAA2043385.1"/>
    <property type="molecule type" value="Genomic_DNA"/>
</dbReference>
<evidence type="ECO:0000256" key="5">
    <source>
        <dbReference type="ARBA" id="ARBA00022714"/>
    </source>
</evidence>
<keyword evidence="4 13" id="KW-0812">Transmembrane</keyword>
<evidence type="ECO:0000256" key="9">
    <source>
        <dbReference type="ARBA" id="ARBA00023002"/>
    </source>
</evidence>
<evidence type="ECO:0000256" key="8">
    <source>
        <dbReference type="ARBA" id="ARBA00022989"/>
    </source>
</evidence>
<dbReference type="Pfam" id="PF01794">
    <property type="entry name" value="Ferric_reduct"/>
    <property type="match status" value="1"/>
</dbReference>
<keyword evidence="10" id="KW-0408">Iron</keyword>
<dbReference type="InterPro" id="IPR039261">
    <property type="entry name" value="FNR_nucleotide-bd"/>
</dbReference>
<evidence type="ECO:0000256" key="11">
    <source>
        <dbReference type="ARBA" id="ARBA00023014"/>
    </source>
</evidence>
<feature type="transmembrane region" description="Helical" evidence="13">
    <location>
        <begin position="35"/>
        <end position="57"/>
    </location>
</feature>
<protein>
    <submittedName>
        <fullName evidence="15">Ferredoxin reductase family protein</fullName>
    </submittedName>
</protein>
<proteinExistence type="predicted"/>
<keyword evidence="5" id="KW-0001">2Fe-2S</keyword>
<keyword evidence="16" id="KW-1185">Reference proteome</keyword>
<dbReference type="InterPro" id="IPR017938">
    <property type="entry name" value="Riboflavin_synthase-like_b-brl"/>
</dbReference>
<sequence length="468" mass="51016">MAGTVSEQREPVAPAVGSLARGYLRRRRRADLIEGIGWFSTVLVLALFLADGGASYFSNPRDLPTGLGIVAGLVGSNAVLIMLLLVARIPLLDHAFGTDRTLAAHRWIGRPALVLLLAHAALLIWGYGLVLGTDPLAQGLAMLTSMRDLPQAFAALAAFILVVVTSLVIVRRVVAHEFWYAVHLVAYAAVLLALPHQFSQGGLFAEGTWARWYWLALTVGVLGAVLVFRVVIPLLRNARHRLRVAEVVVEAPGVASVIMTGRRLDRIHGRGGQYSIWRFWSPGLRWEGHPYSLSAAPDGRSFRITVRDLGDDSRRVLSLDPGTRVYFEGPYGVFTTATRTSPDAVLMGAGIGITPVRALAEAMVRVARKVTIILRANEEGQLYLRAEFDALRMHPSVRVIEVVGPPATRVRSWLPDSMADASLATIVPDLPDADVYVCGPATWTDLVIADARSAGLRGRQVHSERFDW</sequence>
<dbReference type="RefSeq" id="WP_344377166.1">
    <property type="nucleotide sequence ID" value="NZ_BAAAPW010000006.1"/>
</dbReference>
<keyword evidence="8 13" id="KW-1133">Transmembrane helix</keyword>
<evidence type="ECO:0000256" key="13">
    <source>
        <dbReference type="SAM" id="Phobius"/>
    </source>
</evidence>
<dbReference type="InterPro" id="IPR013130">
    <property type="entry name" value="Fe3_Rdtase_TM_dom"/>
</dbReference>
<evidence type="ECO:0000256" key="4">
    <source>
        <dbReference type="ARBA" id="ARBA00022692"/>
    </source>
</evidence>
<evidence type="ECO:0000313" key="16">
    <source>
        <dbReference type="Proteomes" id="UP001501196"/>
    </source>
</evidence>
<dbReference type="SUPFAM" id="SSF52343">
    <property type="entry name" value="Ferredoxin reductase-like, C-terminal NADP-linked domain"/>
    <property type="match status" value="1"/>
</dbReference>
<evidence type="ECO:0000256" key="7">
    <source>
        <dbReference type="ARBA" id="ARBA00022827"/>
    </source>
</evidence>
<dbReference type="InterPro" id="IPR001433">
    <property type="entry name" value="OxRdtase_FAD/NAD-bd"/>
</dbReference>
<feature type="transmembrane region" description="Helical" evidence="13">
    <location>
        <begin position="152"/>
        <end position="170"/>
    </location>
</feature>
<evidence type="ECO:0000256" key="2">
    <source>
        <dbReference type="ARBA" id="ARBA00004141"/>
    </source>
</evidence>
<feature type="transmembrane region" description="Helical" evidence="13">
    <location>
        <begin position="177"/>
        <end position="194"/>
    </location>
</feature>
<feature type="domain" description="FAD-binding FR-type" evidence="14">
    <location>
        <begin position="237"/>
        <end position="337"/>
    </location>
</feature>
<evidence type="ECO:0000256" key="6">
    <source>
        <dbReference type="ARBA" id="ARBA00022723"/>
    </source>
</evidence>
<name>A0ABN2UTC8_9MICO</name>